<feature type="region of interest" description="Disordered" evidence="1">
    <location>
        <begin position="105"/>
        <end position="187"/>
    </location>
</feature>
<dbReference type="Proteomes" id="UP000198816">
    <property type="component" value="Unassembled WGS sequence"/>
</dbReference>
<feature type="region of interest" description="Disordered" evidence="1">
    <location>
        <begin position="28"/>
        <end position="87"/>
    </location>
</feature>
<feature type="compositionally biased region" description="Low complexity" evidence="1">
    <location>
        <begin position="36"/>
        <end position="46"/>
    </location>
</feature>
<feature type="compositionally biased region" description="Basic and acidic residues" evidence="1">
    <location>
        <begin position="113"/>
        <end position="159"/>
    </location>
</feature>
<evidence type="ECO:0000313" key="3">
    <source>
        <dbReference type="EMBL" id="SDW90537.1"/>
    </source>
</evidence>
<protein>
    <recommendedName>
        <fullName evidence="5">LTXXQ motif family protein</fullName>
    </recommendedName>
</protein>
<organism evidence="3 4">
    <name type="scientific">Thiocapsa roseopersicina</name>
    <dbReference type="NCBI Taxonomy" id="1058"/>
    <lineage>
        <taxon>Bacteria</taxon>
        <taxon>Pseudomonadati</taxon>
        <taxon>Pseudomonadota</taxon>
        <taxon>Gammaproteobacteria</taxon>
        <taxon>Chromatiales</taxon>
        <taxon>Chromatiaceae</taxon>
        <taxon>Thiocapsa</taxon>
    </lineage>
</organism>
<dbReference type="RefSeq" id="WP_139191924.1">
    <property type="nucleotide sequence ID" value="NZ_FNNZ01000010.1"/>
</dbReference>
<gene>
    <name evidence="3" type="ORF">SAMN05421783_110137</name>
</gene>
<dbReference type="EMBL" id="FNNZ01000010">
    <property type="protein sequence ID" value="SDW90537.1"/>
    <property type="molecule type" value="Genomic_DNA"/>
</dbReference>
<evidence type="ECO:0000313" key="4">
    <source>
        <dbReference type="Proteomes" id="UP000198816"/>
    </source>
</evidence>
<feature type="region of interest" description="Disordered" evidence="1">
    <location>
        <begin position="271"/>
        <end position="290"/>
    </location>
</feature>
<evidence type="ECO:0008006" key="5">
    <source>
        <dbReference type="Google" id="ProtNLM"/>
    </source>
</evidence>
<feature type="region of interest" description="Disordered" evidence="1">
    <location>
        <begin position="214"/>
        <end position="233"/>
    </location>
</feature>
<sequence>MPDTSRMIPLVSAATLALVIGQGAFADPQATEASQTPAEPTNEAAPAPAPAPAPADAPADASSDAPTPGEAARAKAEERRAAMMAEREKRYEELRARAAEIGLALPEMPPWESTDRPPMPERRGMSPEDMEAMRQQRQEMREQMRSMTPEERRAMRDAHWQQMRADAAERGVEMPETPPWAEAEARRKEMEERFETYRKTVEAMSEEQIEAARALFGSPPPMPEMPRMPQYDGYEREGYGYGYGPQGGYPGGMPYPGRGGMGHPPMMPDYDAPGYGAPGYDQGPPQGMGY</sequence>
<feature type="compositionally biased region" description="Low complexity" evidence="1">
    <location>
        <begin position="56"/>
        <end position="71"/>
    </location>
</feature>
<feature type="compositionally biased region" description="Basic and acidic residues" evidence="1">
    <location>
        <begin position="72"/>
        <end position="87"/>
    </location>
</feature>
<dbReference type="STRING" id="1058.SAMN05421783_110137"/>
<name>A0A1H2XCI8_THIRO</name>
<evidence type="ECO:0000256" key="2">
    <source>
        <dbReference type="SAM" id="SignalP"/>
    </source>
</evidence>
<feature type="chain" id="PRO_5011456299" description="LTXXQ motif family protein" evidence="2">
    <location>
        <begin position="27"/>
        <end position="290"/>
    </location>
</feature>
<dbReference type="AlphaFoldDB" id="A0A1H2XCI8"/>
<reference evidence="4" key="1">
    <citation type="submission" date="2016-10" db="EMBL/GenBank/DDBJ databases">
        <authorList>
            <person name="Varghese N."/>
            <person name="Submissions S."/>
        </authorList>
    </citation>
    <scope>NUCLEOTIDE SEQUENCE [LARGE SCALE GENOMIC DNA]</scope>
    <source>
        <strain evidence="4">DSM 217</strain>
    </source>
</reference>
<proteinExistence type="predicted"/>
<evidence type="ECO:0000256" key="1">
    <source>
        <dbReference type="SAM" id="MobiDB-lite"/>
    </source>
</evidence>
<keyword evidence="2" id="KW-0732">Signal</keyword>
<keyword evidence="4" id="KW-1185">Reference proteome</keyword>
<feature type="signal peptide" evidence="2">
    <location>
        <begin position="1"/>
        <end position="26"/>
    </location>
</feature>
<dbReference type="OrthoDB" id="5772823at2"/>
<accession>A0A1H2XCI8</accession>